<evidence type="ECO:0000313" key="7">
    <source>
        <dbReference type="Proteomes" id="UP000275408"/>
    </source>
</evidence>
<feature type="region of interest" description="Disordered" evidence="3">
    <location>
        <begin position="1056"/>
        <end position="1134"/>
    </location>
</feature>
<feature type="compositionally biased region" description="Polar residues" evidence="3">
    <location>
        <begin position="913"/>
        <end position="924"/>
    </location>
</feature>
<feature type="compositionally biased region" description="Basic residues" evidence="3">
    <location>
        <begin position="1114"/>
        <end position="1134"/>
    </location>
</feature>
<feature type="domain" description="FPL" evidence="4">
    <location>
        <begin position="50"/>
        <end position="196"/>
    </location>
</feature>
<evidence type="ECO:0000256" key="1">
    <source>
        <dbReference type="ARBA" id="ARBA00006441"/>
    </source>
</evidence>
<proteinExistence type="inferred from homology"/>
<sequence length="1134" mass="127965">MFQRQKNWISDVLWKPKKAHSLEQLRYLHYVLTKNSTVNETNRGLLVETLRSIAEILIWGDQNDSRVFDFFLEKSMLLYFLKMMSQKSNQICVQLLQTLSILFENIRNETSLYYLLSNNHVNSIIIHKFDFSDEEVLAYYISFLKTLSLKLNRHTVHFFFNEHKNDFPLYTEAIKFFNHSESMVRIAVRTLTLNVYRVGDKNMLGFIRDKTADPYFWNLVWFIGNHAIELDNCVRKESHHLKCDRLKDLVAEHLDHLHYLHDILSLNIQDVNIVLTGHFINRLLIPLYIYSLVRKRPDLEQDTPRLGVMVAFFLLSQILLIMSHPPLVSSLVDVLVNGDEVASGCTPEDSPLPLKKACSLSNSAASVRTFQRPEETLEESLVALGVNTEGYSFLGKTSSLGPLSRGKSLHVANSKFYVKDNNRKQGDEIALISSRERINAEKINASRKDADLSPVQVPLLQTPLGQGTDSESDTDSSSGFSTPVATSGESTKEETTTEKRPEHVLNTVAATDHSHGVQSVIQRPKEFQPDRMFLEAIEESLDCSDNDEEALFAICLLYAAIGNKGVDNNLLESAGLSTAESKVPYNEQLVESLIRMLELGYRNGSQVRVVTLEIAIILLKELIMYTVDGSKWSYLSDRHLALIENVREASTLQLRHYYKEDEIFLDMFEDEYRQTKVKPPNVQHLMMDATLLLPITGTPLTGIEFYKRLPCGEVEHTRRAIRVFLLMRDLCLALLGKKEEQLPLSKVENSVHLEDVLDLNNSDLIACTVKTEDKQQQRRFLVIDEAQFILVEPDTTKLGWGVVKFVARLQDVETAPDKEDSRSLFITIHQPSSARSLTKVRSRPILSAKFIFDDYIRCMSAKQRLQRRRTMLRQHKLHCIAQLLELPAMASPPSHYYSITPPAYVNLGPGQLESPTDSQTNESANEGVDGPEQPQTHAQSIGDMSQDGAHASFPAAMPTPEQCLSPVHGTGRRTTSQAEALASVLEQSPPPNKTTVARTISVEEAAEAIEMELTNSVLQSVQENCSTGNSSPVGNLSRSQSAENLRLLTAWRNPVSLSAPATPRGDRRSQPITLEEEDTLAKVNTQNSMSEPAIFLSGQYDSPAATVHKPVERKLKRTGNRRSAQKGKGRQRKR</sequence>
<reference evidence="6 7" key="1">
    <citation type="journal article" date="2018" name="Sci. Rep.">
        <title>Comparative analysis of the Pocillopora damicornis genome highlights role of immune system in coral evolution.</title>
        <authorList>
            <person name="Cunning R."/>
            <person name="Bay R.A."/>
            <person name="Gillette P."/>
            <person name="Baker A.C."/>
            <person name="Traylor-Knowles N."/>
        </authorList>
    </citation>
    <scope>NUCLEOTIDE SEQUENCE [LARGE SCALE GENOMIC DNA]</scope>
    <source>
        <strain evidence="6">RSMAS</strain>
        <tissue evidence="6">Whole animal</tissue>
    </source>
</reference>
<accession>A0A3M6U7M9</accession>
<dbReference type="GO" id="GO:0005770">
    <property type="term" value="C:late endosome"/>
    <property type="evidence" value="ECO:0007669"/>
    <property type="project" value="TreeGrafter"/>
</dbReference>
<dbReference type="InterPro" id="IPR045820">
    <property type="entry name" value="CLEC16A/TT9_C"/>
</dbReference>
<feature type="compositionally biased region" description="Low complexity" evidence="3">
    <location>
        <begin position="465"/>
        <end position="489"/>
    </location>
</feature>
<dbReference type="InterPro" id="IPR019155">
    <property type="entry name" value="CLEC16A/TT9_N"/>
</dbReference>
<evidence type="ECO:0000256" key="2">
    <source>
        <dbReference type="ARBA" id="ARBA00023006"/>
    </source>
</evidence>
<organism evidence="6 7">
    <name type="scientific">Pocillopora damicornis</name>
    <name type="common">Cauliflower coral</name>
    <name type="synonym">Millepora damicornis</name>
    <dbReference type="NCBI Taxonomy" id="46731"/>
    <lineage>
        <taxon>Eukaryota</taxon>
        <taxon>Metazoa</taxon>
        <taxon>Cnidaria</taxon>
        <taxon>Anthozoa</taxon>
        <taxon>Hexacorallia</taxon>
        <taxon>Scleractinia</taxon>
        <taxon>Astrocoeniina</taxon>
        <taxon>Pocilloporidae</taxon>
        <taxon>Pocillopora</taxon>
    </lineage>
</organism>
<name>A0A3M6U7M9_POCDA</name>
<dbReference type="Pfam" id="PF19439">
    <property type="entry name" value="CLEC16A_C"/>
    <property type="match status" value="1"/>
</dbReference>
<dbReference type="GO" id="GO:1901096">
    <property type="term" value="P:regulation of autophagosome maturation"/>
    <property type="evidence" value="ECO:0007669"/>
    <property type="project" value="TreeGrafter"/>
</dbReference>
<dbReference type="GO" id="GO:0006914">
    <property type="term" value="P:autophagy"/>
    <property type="evidence" value="ECO:0007669"/>
    <property type="project" value="UniProtKB-KW"/>
</dbReference>
<dbReference type="GO" id="GO:0016197">
    <property type="term" value="P:endosomal transport"/>
    <property type="evidence" value="ECO:0007669"/>
    <property type="project" value="TreeGrafter"/>
</dbReference>
<dbReference type="InterPro" id="IPR039272">
    <property type="entry name" value="CLEC16A/TT9"/>
</dbReference>
<protein>
    <submittedName>
        <fullName evidence="6">Uncharacterized protein</fullName>
    </submittedName>
</protein>
<gene>
    <name evidence="6" type="ORF">pdam_00003023</name>
</gene>
<evidence type="ECO:0000313" key="6">
    <source>
        <dbReference type="EMBL" id="RMX49665.1"/>
    </source>
</evidence>
<feature type="compositionally biased region" description="Polar residues" evidence="3">
    <location>
        <begin position="933"/>
        <end position="943"/>
    </location>
</feature>
<dbReference type="GO" id="GO:0005794">
    <property type="term" value="C:Golgi apparatus"/>
    <property type="evidence" value="ECO:0007669"/>
    <property type="project" value="TreeGrafter"/>
</dbReference>
<keyword evidence="7" id="KW-1185">Reference proteome</keyword>
<dbReference type="OrthoDB" id="294052at2759"/>
<comment type="caution">
    <text evidence="6">The sequence shown here is derived from an EMBL/GenBank/DDBJ whole genome shotgun (WGS) entry which is preliminary data.</text>
</comment>
<evidence type="ECO:0000259" key="5">
    <source>
        <dbReference type="Pfam" id="PF19439"/>
    </source>
</evidence>
<dbReference type="GO" id="GO:0007034">
    <property type="term" value="P:vacuolar transport"/>
    <property type="evidence" value="ECO:0007669"/>
    <property type="project" value="TreeGrafter"/>
</dbReference>
<dbReference type="STRING" id="46731.A0A3M6U7M9"/>
<feature type="domain" description="CLEC16A/TT9 C-terminal" evidence="5">
    <location>
        <begin position="245"/>
        <end position="930"/>
    </location>
</feature>
<dbReference type="PANTHER" id="PTHR21481:SF0">
    <property type="entry name" value="PROTEIN CLEC16A"/>
    <property type="match status" value="1"/>
</dbReference>
<dbReference type="Pfam" id="PF09758">
    <property type="entry name" value="FPL"/>
    <property type="match status" value="1"/>
</dbReference>
<evidence type="ECO:0000256" key="3">
    <source>
        <dbReference type="SAM" id="MobiDB-lite"/>
    </source>
</evidence>
<evidence type="ECO:0000259" key="4">
    <source>
        <dbReference type="Pfam" id="PF09758"/>
    </source>
</evidence>
<dbReference type="AlphaFoldDB" id="A0A3M6U7M9"/>
<dbReference type="EMBL" id="RCHS01002083">
    <property type="protein sequence ID" value="RMX49665.1"/>
    <property type="molecule type" value="Genomic_DNA"/>
</dbReference>
<feature type="region of interest" description="Disordered" evidence="3">
    <location>
        <begin position="460"/>
        <end position="504"/>
    </location>
</feature>
<dbReference type="PANTHER" id="PTHR21481">
    <property type="entry name" value="PROTEIN CLEC16A"/>
    <property type="match status" value="1"/>
</dbReference>
<dbReference type="OMA" id="SMQEQNT"/>
<feature type="region of interest" description="Disordered" evidence="3">
    <location>
        <begin position="907"/>
        <end position="978"/>
    </location>
</feature>
<keyword evidence="2" id="KW-0072">Autophagy</keyword>
<dbReference type="Proteomes" id="UP000275408">
    <property type="component" value="Unassembled WGS sequence"/>
</dbReference>
<feature type="compositionally biased region" description="Basic and acidic residues" evidence="3">
    <location>
        <begin position="490"/>
        <end position="503"/>
    </location>
</feature>
<comment type="similarity">
    <text evidence="1">Belongs to the CLEC16A/gop-1 family.</text>
</comment>